<evidence type="ECO:0000259" key="1">
    <source>
        <dbReference type="Pfam" id="PF13503"/>
    </source>
</evidence>
<dbReference type="Proteomes" id="UP000544107">
    <property type="component" value="Unassembled WGS sequence"/>
</dbReference>
<feature type="domain" description="DUF4123" evidence="1">
    <location>
        <begin position="34"/>
        <end position="103"/>
    </location>
</feature>
<dbReference type="RefSeq" id="WP_075616410.1">
    <property type="nucleotide sequence ID" value="NZ_JACIED010000002.1"/>
</dbReference>
<evidence type="ECO:0000313" key="3">
    <source>
        <dbReference type="EMBL" id="OLP48355.1"/>
    </source>
</evidence>
<comment type="caution">
    <text evidence="3">The sequence shown here is derived from an EMBL/GenBank/DDBJ whole genome shotgun (WGS) entry which is preliminary data.</text>
</comment>
<accession>A0A1Q9A1A1</accession>
<feature type="domain" description="DUF4123" evidence="1">
    <location>
        <begin position="144"/>
        <end position="188"/>
    </location>
</feature>
<name>A0A1Q9A1A1_9HYPH</name>
<evidence type="ECO:0000313" key="2">
    <source>
        <dbReference type="EMBL" id="MBB4008052.1"/>
    </source>
</evidence>
<dbReference type="OrthoDB" id="6431152at2"/>
<reference evidence="3 4" key="1">
    <citation type="submission" date="2016-09" db="EMBL/GenBank/DDBJ databases">
        <title>Rhizobium oryziradicis sp. nov., isolated from the root of rice.</title>
        <authorList>
            <person name="Zhao J."/>
            <person name="Zhang X."/>
        </authorList>
    </citation>
    <scope>NUCLEOTIDE SEQUENCE [LARGE SCALE GENOMIC DNA]</scope>
    <source>
        <strain evidence="3 4">14971</strain>
    </source>
</reference>
<dbReference type="Proteomes" id="UP000185598">
    <property type="component" value="Unassembled WGS sequence"/>
</dbReference>
<gene>
    <name evidence="3" type="ORF">BJF91_09545</name>
    <name evidence="2" type="ORF">GGQ71_002315</name>
</gene>
<dbReference type="AlphaFoldDB" id="A0A1Q9A1A1"/>
<keyword evidence="4" id="KW-1185">Reference proteome</keyword>
<evidence type="ECO:0000313" key="4">
    <source>
        <dbReference type="Proteomes" id="UP000185598"/>
    </source>
</evidence>
<organism evidence="3 4">
    <name type="scientific">Allorhizobium taibaishanense</name>
    <dbReference type="NCBI Taxonomy" id="887144"/>
    <lineage>
        <taxon>Bacteria</taxon>
        <taxon>Pseudomonadati</taxon>
        <taxon>Pseudomonadota</taxon>
        <taxon>Alphaproteobacteria</taxon>
        <taxon>Hyphomicrobiales</taxon>
        <taxon>Rhizobiaceae</taxon>
        <taxon>Rhizobium/Agrobacterium group</taxon>
        <taxon>Allorhizobium</taxon>
    </lineage>
</organism>
<sequence length="396" mass="45567">MMDHSNHALIQDPAVKLATIKEYLWFNADSDVGVWALLDGQWAPNLAHELINSKLEFCSLFEGPIENERIINSPYLVRLEQDNRLTDWLLSEGWSKGWGVYFQVSGEALSREYPSTNADHIARKRAAGEFFGSDGLEDLEDATILRLRRHFRKFTRVRLFPSDRIVVFRFYDPATLRTYLMNADYYELRQFAGPIRLFIFEDYSEVESLNAPDNMLMFSVSCDEDGTRAKIRAGILDIRLREVRELASSPNYIAPAGSSYQQEVQQLRDETDRGVPYPRIGAHHVEAFQKVEDAKFREQVATGLIECVGDERNINLEEARTISRLEIERGKQHGLTTKTDLINFVICSARHSQFPQKYPIANEALSSAEGGDKFSQERLARLLHRWATQEQREVLE</sequence>
<protein>
    <recommendedName>
        <fullName evidence="1">DUF4123 domain-containing protein</fullName>
    </recommendedName>
</protein>
<dbReference type="EMBL" id="MKIN01000024">
    <property type="protein sequence ID" value="OLP48355.1"/>
    <property type="molecule type" value="Genomic_DNA"/>
</dbReference>
<dbReference type="EMBL" id="JACIED010000002">
    <property type="protein sequence ID" value="MBB4008052.1"/>
    <property type="molecule type" value="Genomic_DNA"/>
</dbReference>
<evidence type="ECO:0000313" key="5">
    <source>
        <dbReference type="Proteomes" id="UP000544107"/>
    </source>
</evidence>
<proteinExistence type="predicted"/>
<dbReference type="STRING" id="887144.BJF91_09545"/>
<dbReference type="Pfam" id="PF13503">
    <property type="entry name" value="DUF4123"/>
    <property type="match status" value="2"/>
</dbReference>
<dbReference type="InterPro" id="IPR025391">
    <property type="entry name" value="DUF4123"/>
</dbReference>
<reference evidence="2 5" key="2">
    <citation type="submission" date="2020-08" db="EMBL/GenBank/DDBJ databases">
        <title>Genomic Encyclopedia of Type Strains, Phase IV (KMG-IV): sequencing the most valuable type-strain genomes for metagenomic binning, comparative biology and taxonomic classification.</title>
        <authorList>
            <person name="Goeker M."/>
        </authorList>
    </citation>
    <scope>NUCLEOTIDE SEQUENCE [LARGE SCALE GENOMIC DNA]</scope>
    <source>
        <strain evidence="2 5">DSM 100021</strain>
    </source>
</reference>